<sequence length="286" mass="30269">MLVAVSGLWGCGSTGSDAPQPESKVVSIDLPAGAEVELLLLTKLEAGQAKKGDEVPFLVATDVLDAAGNVAIERGAVVRGIVEGSRSEGTLSSMLNRPARLSVAIRPLALENGLSAGLASRSDDESDTIIEFTRENTTPKKLNSEDRIDTDAEAKLLAEALERAFNGEELTEAMTEVDKDQLLKDIASRYGLTETKAYVEGPRGSVSLLSETLRSLQRGNVTSLSGGEVALAVAAISELADFAGSVGSRLSRSLKGRTIRAYPGTRVKVYTTTKITFQRESQNQTG</sequence>
<proteinExistence type="predicted"/>
<accession>A0A809S5L9</accession>
<dbReference type="EMBL" id="AP021858">
    <property type="protein sequence ID" value="BBO24216.1"/>
    <property type="molecule type" value="Genomic_DNA"/>
</dbReference>
<protein>
    <submittedName>
        <fullName evidence="1">Uncharacterized protein</fullName>
    </submittedName>
</protein>
<dbReference type="AlphaFoldDB" id="A0A809S5L9"/>
<organism evidence="1 2">
    <name type="scientific">Candidatus Nitrosymbiomonas proteolyticus</name>
    <dbReference type="NCBI Taxonomy" id="2608984"/>
    <lineage>
        <taxon>Bacteria</taxon>
        <taxon>Bacillati</taxon>
        <taxon>Armatimonadota</taxon>
        <taxon>Armatimonadota incertae sedis</taxon>
        <taxon>Candidatus Nitrosymbiomonas</taxon>
    </lineage>
</organism>
<dbReference type="KEGG" id="npy:NPRO_18110"/>
<evidence type="ECO:0000313" key="2">
    <source>
        <dbReference type="Proteomes" id="UP000662873"/>
    </source>
</evidence>
<gene>
    <name evidence="1" type="ORF">NPRO_18110</name>
</gene>
<dbReference type="Proteomes" id="UP000662873">
    <property type="component" value="Chromosome"/>
</dbReference>
<name>A0A809S5L9_9BACT</name>
<reference evidence="1" key="1">
    <citation type="journal article" name="DNA Res.">
        <title>The physiological potential of anammox bacteria as revealed by their core genome structure.</title>
        <authorList>
            <person name="Okubo T."/>
            <person name="Toyoda A."/>
            <person name="Fukuhara K."/>
            <person name="Uchiyama I."/>
            <person name="Harigaya Y."/>
            <person name="Kuroiwa M."/>
            <person name="Suzuki T."/>
            <person name="Murakami Y."/>
            <person name="Suwa Y."/>
            <person name="Takami H."/>
        </authorList>
    </citation>
    <scope>NUCLEOTIDE SEQUENCE</scope>
    <source>
        <strain evidence="1">317325-2</strain>
    </source>
</reference>
<evidence type="ECO:0000313" key="1">
    <source>
        <dbReference type="EMBL" id="BBO24216.1"/>
    </source>
</evidence>